<dbReference type="SUPFAM" id="SSF103473">
    <property type="entry name" value="MFS general substrate transporter"/>
    <property type="match status" value="1"/>
</dbReference>
<dbReference type="Proteomes" id="UP000033475">
    <property type="component" value="Unassembled WGS sequence"/>
</dbReference>
<dbReference type="PANTHER" id="PTHR43045">
    <property type="entry name" value="SHIKIMATE TRANSPORTER"/>
    <property type="match status" value="1"/>
</dbReference>
<evidence type="ECO:0000256" key="1">
    <source>
        <dbReference type="ARBA" id="ARBA00004429"/>
    </source>
</evidence>
<dbReference type="AlphaFoldDB" id="A0A0F3MV35"/>
<dbReference type="InterPro" id="IPR011701">
    <property type="entry name" value="MFS"/>
</dbReference>
<feature type="transmembrane region" description="Helical" evidence="7">
    <location>
        <begin position="307"/>
        <end position="326"/>
    </location>
</feature>
<feature type="transmembrane region" description="Helical" evidence="7">
    <location>
        <begin position="367"/>
        <end position="384"/>
    </location>
</feature>
<keyword evidence="5 7" id="KW-1133">Transmembrane helix</keyword>
<dbReference type="InterPro" id="IPR036259">
    <property type="entry name" value="MFS_trans_sf"/>
</dbReference>
<keyword evidence="3" id="KW-1003">Cell membrane</keyword>
<feature type="transmembrane region" description="Helical" evidence="7">
    <location>
        <begin position="279"/>
        <end position="295"/>
    </location>
</feature>
<protein>
    <submittedName>
        <fullName evidence="9">Sugar (And other) transporter family protein</fullName>
    </submittedName>
</protein>
<proteinExistence type="predicted"/>
<feature type="transmembrane region" description="Helical" evidence="7">
    <location>
        <begin position="51"/>
        <end position="73"/>
    </location>
</feature>
<dbReference type="Pfam" id="PF07690">
    <property type="entry name" value="MFS_1"/>
    <property type="match status" value="1"/>
</dbReference>
<evidence type="ECO:0000313" key="10">
    <source>
        <dbReference type="Proteomes" id="UP000033475"/>
    </source>
</evidence>
<feature type="transmembrane region" description="Helical" evidence="7">
    <location>
        <begin position="20"/>
        <end position="44"/>
    </location>
</feature>
<dbReference type="Gene3D" id="1.20.1250.20">
    <property type="entry name" value="MFS general substrate transporter like domains"/>
    <property type="match status" value="1"/>
</dbReference>
<feature type="transmembrane region" description="Helical" evidence="7">
    <location>
        <begin position="149"/>
        <end position="168"/>
    </location>
</feature>
<dbReference type="GO" id="GO:0022857">
    <property type="term" value="F:transmembrane transporter activity"/>
    <property type="evidence" value="ECO:0007669"/>
    <property type="project" value="InterPro"/>
</dbReference>
<comment type="caution">
    <text evidence="9">The sequence shown here is derived from an EMBL/GenBank/DDBJ whole genome shotgun (WGS) entry which is preliminary data.</text>
</comment>
<gene>
    <name evidence="9" type="ORF">RFEPED_0825</name>
</gene>
<feature type="transmembrane region" description="Helical" evidence="7">
    <location>
        <begin position="118"/>
        <end position="143"/>
    </location>
</feature>
<evidence type="ECO:0000256" key="5">
    <source>
        <dbReference type="ARBA" id="ARBA00022989"/>
    </source>
</evidence>
<keyword evidence="2" id="KW-0813">Transport</keyword>
<name>A0A0F3MV35_RICFI</name>
<keyword evidence="4 7" id="KW-0812">Transmembrane</keyword>
<sequence length="397" mass="44686">MAVVINELFFPKTDPQVASLLSAAAFCSTYLLRPFAALVLGWIGDNIGRKATVIITTFIMAISCFIMATLPTYAEKGIVVSWIMIICRMSQGVSSMGEIVGAELYVTETTKPPVQYTYVGIINIAAQWGGIMALAFGIISITYLFNWRYAFWGGTIIALVGFIARTNLRESTEFIDAKRRIKNTLENFGINDKELSFKEYVEEKINIKTILAYFFLVNSGSACFYLTYIYCASLLKTNFNYTALEIMKNNFCLAIAQLILMITLVLLTKKFHPLKLLKVRAIIFLICMPSSIYLLNNITTSSSLSKIQLLLVMTSITTSTAVSILYKNFPIFKRFTFTTLIYAFSSIFIYVVTSFGIAYLVNMLGTYGILLIMIPVGVAFYWGVTHFESLEKVRYNY</sequence>
<dbReference type="PATRIC" id="fig|1359196.3.peg.805"/>
<accession>A0A0F3MV35</accession>
<evidence type="ECO:0000256" key="7">
    <source>
        <dbReference type="SAM" id="Phobius"/>
    </source>
</evidence>
<dbReference type="EMBL" id="LANQ01000001">
    <property type="protein sequence ID" value="KJV58444.1"/>
    <property type="molecule type" value="Genomic_DNA"/>
</dbReference>
<dbReference type="InterPro" id="IPR020846">
    <property type="entry name" value="MFS_dom"/>
</dbReference>
<keyword evidence="6 7" id="KW-0472">Membrane</keyword>
<evidence type="ECO:0000259" key="8">
    <source>
        <dbReference type="PROSITE" id="PS50850"/>
    </source>
</evidence>
<evidence type="ECO:0000256" key="2">
    <source>
        <dbReference type="ARBA" id="ARBA00022448"/>
    </source>
</evidence>
<dbReference type="PANTHER" id="PTHR43045:SF1">
    <property type="entry name" value="SHIKIMATE TRANSPORTER"/>
    <property type="match status" value="1"/>
</dbReference>
<evidence type="ECO:0000256" key="4">
    <source>
        <dbReference type="ARBA" id="ARBA00022692"/>
    </source>
</evidence>
<dbReference type="PROSITE" id="PS50850">
    <property type="entry name" value="MFS"/>
    <property type="match status" value="1"/>
</dbReference>
<organism evidence="9 10">
    <name type="scientific">Rickettsia felis str. Pedreira</name>
    <dbReference type="NCBI Taxonomy" id="1359196"/>
    <lineage>
        <taxon>Bacteria</taxon>
        <taxon>Pseudomonadati</taxon>
        <taxon>Pseudomonadota</taxon>
        <taxon>Alphaproteobacteria</taxon>
        <taxon>Rickettsiales</taxon>
        <taxon>Rickettsiaceae</taxon>
        <taxon>Rickettsieae</taxon>
        <taxon>Rickettsia</taxon>
        <taxon>spotted fever group</taxon>
    </lineage>
</organism>
<feature type="transmembrane region" description="Helical" evidence="7">
    <location>
        <begin position="210"/>
        <end position="235"/>
    </location>
</feature>
<feature type="domain" description="Major facilitator superfamily (MFS) profile" evidence="8">
    <location>
        <begin position="1"/>
        <end position="397"/>
    </location>
</feature>
<evidence type="ECO:0000256" key="3">
    <source>
        <dbReference type="ARBA" id="ARBA00022475"/>
    </source>
</evidence>
<evidence type="ECO:0000256" key="6">
    <source>
        <dbReference type="ARBA" id="ARBA00023136"/>
    </source>
</evidence>
<comment type="subcellular location">
    <subcellularLocation>
        <location evidence="1">Cell inner membrane</location>
        <topology evidence="1">Multi-pass membrane protein</topology>
    </subcellularLocation>
</comment>
<reference evidence="9 10" key="1">
    <citation type="submission" date="2015-01" db="EMBL/GenBank/DDBJ databases">
        <title>Genome Sequencing of Rickettsiales.</title>
        <authorList>
            <person name="Daugherty S.C."/>
            <person name="Su Q."/>
            <person name="Abolude K."/>
            <person name="Beier-Sexton M."/>
            <person name="Carlyon J.A."/>
            <person name="Carter R."/>
            <person name="Day N.P."/>
            <person name="Dumler S.J."/>
            <person name="Dyachenko V."/>
            <person name="Godinez A."/>
            <person name="Kurtti T.J."/>
            <person name="Lichay M."/>
            <person name="Mullins K.E."/>
            <person name="Ott S."/>
            <person name="Pappas-Brown V."/>
            <person name="Paris D.H."/>
            <person name="Patel P."/>
            <person name="Richards A.L."/>
            <person name="Sadzewicz L."/>
            <person name="Sears K."/>
            <person name="Seidman D."/>
            <person name="Sengamalay N."/>
            <person name="Stenos J."/>
            <person name="Tallon L.J."/>
            <person name="Vincent G."/>
            <person name="Fraser C.M."/>
            <person name="Munderloh U."/>
            <person name="Dunning-Hotopp J.C."/>
        </authorList>
    </citation>
    <scope>NUCLEOTIDE SEQUENCE [LARGE SCALE GENOMIC DNA]</scope>
    <source>
        <strain evidence="9 10">Pedreira</strain>
    </source>
</reference>
<dbReference type="GO" id="GO:0005886">
    <property type="term" value="C:plasma membrane"/>
    <property type="evidence" value="ECO:0007669"/>
    <property type="project" value="UniProtKB-SubCell"/>
</dbReference>
<feature type="transmembrane region" description="Helical" evidence="7">
    <location>
        <begin position="338"/>
        <end position="361"/>
    </location>
</feature>
<evidence type="ECO:0000313" key="9">
    <source>
        <dbReference type="EMBL" id="KJV58444.1"/>
    </source>
</evidence>
<feature type="transmembrane region" description="Helical" evidence="7">
    <location>
        <begin position="247"/>
        <end position="267"/>
    </location>
</feature>